<keyword evidence="2" id="KW-1185">Reference proteome</keyword>
<dbReference type="RefSeq" id="WP_109012385.1">
    <property type="nucleotide sequence ID" value="NZ_BDUD01000001.1"/>
</dbReference>
<organism evidence="1 2">
    <name type="scientific">Nostoc commune NIES-4072</name>
    <dbReference type="NCBI Taxonomy" id="2005467"/>
    <lineage>
        <taxon>Bacteria</taxon>
        <taxon>Bacillati</taxon>
        <taxon>Cyanobacteriota</taxon>
        <taxon>Cyanophyceae</taxon>
        <taxon>Nostocales</taxon>
        <taxon>Nostocaceae</taxon>
        <taxon>Nostoc</taxon>
    </lineage>
</organism>
<reference evidence="1 2" key="1">
    <citation type="submission" date="2017-06" db="EMBL/GenBank/DDBJ databases">
        <title>Genome sequencing of cyanobaciteial culture collection at National Institute for Environmental Studies (NIES).</title>
        <authorList>
            <person name="Hirose Y."/>
            <person name="Shimura Y."/>
            <person name="Fujisawa T."/>
            <person name="Nakamura Y."/>
            <person name="Kawachi M."/>
        </authorList>
    </citation>
    <scope>NUCLEOTIDE SEQUENCE [LARGE SCALE GENOMIC DNA]</scope>
    <source>
        <strain evidence="1 2">NIES-4072</strain>
    </source>
</reference>
<dbReference type="OrthoDB" id="574543at2"/>
<evidence type="ECO:0000313" key="1">
    <source>
        <dbReference type="EMBL" id="GBG16456.1"/>
    </source>
</evidence>
<dbReference type="EMBL" id="BDUD01000001">
    <property type="protein sequence ID" value="GBG16456.1"/>
    <property type="molecule type" value="Genomic_DNA"/>
</dbReference>
<name>A0A2R5FDP9_NOSCO</name>
<evidence type="ECO:0000313" key="2">
    <source>
        <dbReference type="Proteomes" id="UP000245124"/>
    </source>
</evidence>
<dbReference type="Proteomes" id="UP000245124">
    <property type="component" value="Unassembled WGS sequence"/>
</dbReference>
<protein>
    <submittedName>
        <fullName evidence="1">Uncharacterized protein</fullName>
    </submittedName>
</protein>
<comment type="caution">
    <text evidence="1">The sequence shown here is derived from an EMBL/GenBank/DDBJ whole genome shotgun (WGS) entry which is preliminary data.</text>
</comment>
<proteinExistence type="predicted"/>
<sequence length="65" mass="7623">MLVKLTNLERLISVLKDGKWHLGDELAAKVSWRFGHTVFEARKKGYLIEKRKVAHNQFQYRLLAA</sequence>
<dbReference type="AlphaFoldDB" id="A0A2R5FDP9"/>
<gene>
    <name evidence="1" type="ORF">NIES4072_01020</name>
</gene>
<accession>A0A2R5FDP9</accession>